<keyword evidence="4" id="KW-0812">Transmembrane</keyword>
<dbReference type="Gene3D" id="2.60.40.1120">
    <property type="entry name" value="Carboxypeptidase-like, regulatory domain"/>
    <property type="match status" value="1"/>
</dbReference>
<evidence type="ECO:0000256" key="9">
    <source>
        <dbReference type="ARBA" id="ARBA00023237"/>
    </source>
</evidence>
<evidence type="ECO:0000256" key="3">
    <source>
        <dbReference type="ARBA" id="ARBA00022452"/>
    </source>
</evidence>
<reference evidence="14 15" key="1">
    <citation type="submission" date="2019-10" db="EMBL/GenBank/DDBJ databases">
        <title>Genome sequence of Phaeocystidibacter marisrubri JCM30614 (type strain).</title>
        <authorList>
            <person name="Bowman J.P."/>
        </authorList>
    </citation>
    <scope>NUCLEOTIDE SEQUENCE [LARGE SCALE GENOMIC DNA]</scope>
    <source>
        <strain evidence="14 15">JCM 30614</strain>
    </source>
</reference>
<evidence type="ECO:0000256" key="1">
    <source>
        <dbReference type="ARBA" id="ARBA00004571"/>
    </source>
</evidence>
<dbReference type="GO" id="GO:0015344">
    <property type="term" value="F:siderophore uptake transmembrane transporter activity"/>
    <property type="evidence" value="ECO:0007669"/>
    <property type="project" value="TreeGrafter"/>
</dbReference>
<feature type="domain" description="TonB-dependent receptor plug" evidence="13">
    <location>
        <begin position="144"/>
        <end position="222"/>
    </location>
</feature>
<evidence type="ECO:0000259" key="12">
    <source>
        <dbReference type="Pfam" id="PF00593"/>
    </source>
</evidence>
<dbReference type="EMBL" id="WBVQ01000002">
    <property type="protein sequence ID" value="KAB2815572.1"/>
    <property type="molecule type" value="Genomic_DNA"/>
</dbReference>
<dbReference type="InterPro" id="IPR037066">
    <property type="entry name" value="Plug_dom_sf"/>
</dbReference>
<keyword evidence="6 10" id="KW-0798">TonB box</keyword>
<evidence type="ECO:0000256" key="2">
    <source>
        <dbReference type="ARBA" id="ARBA00022448"/>
    </source>
</evidence>
<comment type="similarity">
    <text evidence="10">Belongs to the TonB-dependent receptor family.</text>
</comment>
<dbReference type="InterPro" id="IPR039426">
    <property type="entry name" value="TonB-dep_rcpt-like"/>
</dbReference>
<dbReference type="AlphaFoldDB" id="A0A6L3ZDV2"/>
<evidence type="ECO:0000313" key="14">
    <source>
        <dbReference type="EMBL" id="KAB2815572.1"/>
    </source>
</evidence>
<keyword evidence="9" id="KW-0998">Cell outer membrane</keyword>
<evidence type="ECO:0000313" key="15">
    <source>
        <dbReference type="Proteomes" id="UP000484164"/>
    </source>
</evidence>
<dbReference type="PANTHER" id="PTHR30069">
    <property type="entry name" value="TONB-DEPENDENT OUTER MEMBRANE RECEPTOR"/>
    <property type="match status" value="1"/>
</dbReference>
<evidence type="ECO:0000256" key="6">
    <source>
        <dbReference type="ARBA" id="ARBA00023077"/>
    </source>
</evidence>
<dbReference type="OrthoDB" id="1111684at2"/>
<evidence type="ECO:0000256" key="5">
    <source>
        <dbReference type="ARBA" id="ARBA00022729"/>
    </source>
</evidence>
<accession>A0A6L3ZDV2</accession>
<dbReference type="Gene3D" id="2.170.130.10">
    <property type="entry name" value="TonB-dependent receptor, plug domain"/>
    <property type="match status" value="1"/>
</dbReference>
<dbReference type="InterPro" id="IPR008969">
    <property type="entry name" value="CarboxyPept-like_regulatory"/>
</dbReference>
<evidence type="ECO:0000256" key="10">
    <source>
        <dbReference type="RuleBase" id="RU003357"/>
    </source>
</evidence>
<name>A0A6L3ZDV2_9FLAO</name>
<comment type="subcellular location">
    <subcellularLocation>
        <location evidence="1">Cell outer membrane</location>
        <topology evidence="1">Multi-pass membrane protein</topology>
    </subcellularLocation>
</comment>
<feature type="domain" description="TonB-dependent receptor-like beta-barrel" evidence="12">
    <location>
        <begin position="289"/>
        <end position="743"/>
    </location>
</feature>
<dbReference type="SUPFAM" id="SSF49464">
    <property type="entry name" value="Carboxypeptidase regulatory domain-like"/>
    <property type="match status" value="1"/>
</dbReference>
<organism evidence="14 15">
    <name type="scientific">Phaeocystidibacter marisrubri</name>
    <dbReference type="NCBI Taxonomy" id="1577780"/>
    <lineage>
        <taxon>Bacteria</taxon>
        <taxon>Pseudomonadati</taxon>
        <taxon>Bacteroidota</taxon>
        <taxon>Flavobacteriia</taxon>
        <taxon>Flavobacteriales</taxon>
        <taxon>Phaeocystidibacteraceae</taxon>
        <taxon>Phaeocystidibacter</taxon>
    </lineage>
</organism>
<dbReference type="GO" id="GO:0009279">
    <property type="term" value="C:cell outer membrane"/>
    <property type="evidence" value="ECO:0007669"/>
    <property type="project" value="UniProtKB-SubCell"/>
</dbReference>
<dbReference type="Gene3D" id="2.40.170.20">
    <property type="entry name" value="TonB-dependent receptor, beta-barrel domain"/>
    <property type="match status" value="1"/>
</dbReference>
<dbReference type="PANTHER" id="PTHR30069:SF29">
    <property type="entry name" value="HEMOGLOBIN AND HEMOGLOBIN-HAPTOGLOBIN-BINDING PROTEIN 1-RELATED"/>
    <property type="match status" value="1"/>
</dbReference>
<keyword evidence="8 14" id="KW-0675">Receptor</keyword>
<feature type="chain" id="PRO_5026782211" evidence="11">
    <location>
        <begin position="19"/>
        <end position="781"/>
    </location>
</feature>
<keyword evidence="7 10" id="KW-0472">Membrane</keyword>
<dbReference type="RefSeq" id="WP_151693002.1">
    <property type="nucleotide sequence ID" value="NZ_BMGX01000001.1"/>
</dbReference>
<keyword evidence="2" id="KW-0813">Transport</keyword>
<dbReference type="Proteomes" id="UP000484164">
    <property type="component" value="Unassembled WGS sequence"/>
</dbReference>
<dbReference type="Pfam" id="PF13715">
    <property type="entry name" value="CarbopepD_reg_2"/>
    <property type="match status" value="1"/>
</dbReference>
<comment type="caution">
    <text evidence="14">The sequence shown here is derived from an EMBL/GenBank/DDBJ whole genome shotgun (WGS) entry which is preliminary data.</text>
</comment>
<evidence type="ECO:0000256" key="7">
    <source>
        <dbReference type="ARBA" id="ARBA00023136"/>
    </source>
</evidence>
<dbReference type="GO" id="GO:0044718">
    <property type="term" value="P:siderophore transmembrane transport"/>
    <property type="evidence" value="ECO:0007669"/>
    <property type="project" value="TreeGrafter"/>
</dbReference>
<gene>
    <name evidence="14" type="ORF">F8C82_07665</name>
</gene>
<dbReference type="InterPro" id="IPR000531">
    <property type="entry name" value="Beta-barrel_TonB"/>
</dbReference>
<evidence type="ECO:0000256" key="4">
    <source>
        <dbReference type="ARBA" id="ARBA00022692"/>
    </source>
</evidence>
<dbReference type="InterPro" id="IPR036942">
    <property type="entry name" value="Beta-barrel_TonB_sf"/>
</dbReference>
<dbReference type="InterPro" id="IPR012910">
    <property type="entry name" value="Plug_dom"/>
</dbReference>
<keyword evidence="3" id="KW-1134">Transmembrane beta strand</keyword>
<evidence type="ECO:0000259" key="13">
    <source>
        <dbReference type="Pfam" id="PF07715"/>
    </source>
</evidence>
<protein>
    <submittedName>
        <fullName evidence="14">TonB-dependent receptor plug domain-containing protein</fullName>
    </submittedName>
</protein>
<feature type="signal peptide" evidence="11">
    <location>
        <begin position="1"/>
        <end position="18"/>
    </location>
</feature>
<keyword evidence="5 11" id="KW-0732">Signal</keyword>
<proteinExistence type="inferred from homology"/>
<sequence>MKKLLFGLITFASTWALGQSNPNANHVLNGYVTDEASGEKLIHVFVYDKISNQSTRTNDYGFYSLNLKGDSAHLLISYVGYYMQEVKIALNTQDVQYDFQLVGDNMLNEVEIVSQSAEPIEQEAQMSTVRLDMAQVKNLPVLLGETDLLKTIQLLPGVQSGSEGTSGFYVRGGGPDQNLVLMDGVPVYNVSHLFGFFSLFNGDAVKSVELIKGGFPAEYGGRLSSVLDIRMKEGNMNEYHGSGSIGLISSKFTFEGPIAKDRSSFLFSARRTYIDVLAKPFIETATDGESAGYYFYDINGKVNTRINDNNHLYFSIYNGRDKASASDDYSYTSSGITYRNQFESSLAWGNTIGSLRWNSRLQSDLFMNVTATYTKYNFNVGFTEEESEKGPGVNDFLKQSVEYLSSIEDLGAKVDFDWYPAAGHEVKFGGGYINHTFTPGVNSSSFSNDSTEIDTTYGSQQQLAHEFQLYFRDDFSIGERWRFNVGLHASAFAVGEKFYTSLQPRATGRFLIDDQSSVKASFSTMTQYLHLLTNQSLGLPTDLWVPATEEVAPQQSWQLAAGYARSFGKSYQVSGEVYYKEMSNLIEYKEGSSFFAGSQDWQNKVTTGRGWSYGLELLLEKKVGATTGWIGYTWSSSNRQFDEVNFGNPYPYTYDRRHDLSIAVTHKLSDTWTMGAVFVYGTGNAVTLPTAQYRDPYTGELIEHVSERNNYRAPAYHRLDLSFTHTKKTSWGESIWQFGVYNVYNRKNPFYLYFSTENTGKKLTQVSLFPILPSVSWSFKF</sequence>
<evidence type="ECO:0000256" key="11">
    <source>
        <dbReference type="SAM" id="SignalP"/>
    </source>
</evidence>
<evidence type="ECO:0000256" key="8">
    <source>
        <dbReference type="ARBA" id="ARBA00023170"/>
    </source>
</evidence>
<dbReference type="Pfam" id="PF07715">
    <property type="entry name" value="Plug"/>
    <property type="match status" value="1"/>
</dbReference>
<dbReference type="SUPFAM" id="SSF56935">
    <property type="entry name" value="Porins"/>
    <property type="match status" value="1"/>
</dbReference>
<dbReference type="Pfam" id="PF00593">
    <property type="entry name" value="TonB_dep_Rec_b-barrel"/>
    <property type="match status" value="1"/>
</dbReference>
<keyword evidence="15" id="KW-1185">Reference proteome</keyword>